<feature type="compositionally biased region" description="Low complexity" evidence="1">
    <location>
        <begin position="27"/>
        <end position="49"/>
    </location>
</feature>
<evidence type="ECO:0000313" key="3">
    <source>
        <dbReference type="EMBL" id="MER2252617.1"/>
    </source>
</evidence>
<dbReference type="EMBL" id="JBELQE010000116">
    <property type="protein sequence ID" value="MER2252617.1"/>
    <property type="molecule type" value="Genomic_DNA"/>
</dbReference>
<feature type="compositionally biased region" description="Polar residues" evidence="1">
    <location>
        <begin position="72"/>
        <end position="81"/>
    </location>
</feature>
<keyword evidence="2" id="KW-0732">Signal</keyword>
<name>A0ABV1QT67_9HYPH</name>
<proteinExistence type="predicted"/>
<comment type="caution">
    <text evidence="3">The sequence shown here is derived from an EMBL/GenBank/DDBJ whole genome shotgun (WGS) entry which is preliminary data.</text>
</comment>
<evidence type="ECO:0000256" key="1">
    <source>
        <dbReference type="SAM" id="MobiDB-lite"/>
    </source>
</evidence>
<feature type="compositionally biased region" description="Low complexity" evidence="1">
    <location>
        <begin position="96"/>
        <end position="137"/>
    </location>
</feature>
<evidence type="ECO:0000313" key="4">
    <source>
        <dbReference type="Proteomes" id="UP001480955"/>
    </source>
</evidence>
<gene>
    <name evidence="3" type="ORF">ABS772_22120</name>
</gene>
<reference evidence="3 4" key="1">
    <citation type="submission" date="2024-06" db="EMBL/GenBank/DDBJ databases">
        <authorList>
            <person name="Campbell A.G."/>
        </authorList>
    </citation>
    <scope>NUCLEOTIDE SEQUENCE [LARGE SCALE GENOMIC DNA]</scope>
    <source>
        <strain evidence="3 4">EM12</strain>
    </source>
</reference>
<protein>
    <submittedName>
        <fullName evidence="3">Glycosyl hydrolase</fullName>
    </submittedName>
</protein>
<keyword evidence="3" id="KW-0378">Hydrolase</keyword>
<organism evidence="3 4">
    <name type="scientific">Methylorubrum podarium</name>
    <dbReference type="NCBI Taxonomy" id="200476"/>
    <lineage>
        <taxon>Bacteria</taxon>
        <taxon>Pseudomonadati</taxon>
        <taxon>Pseudomonadota</taxon>
        <taxon>Alphaproteobacteria</taxon>
        <taxon>Hyphomicrobiales</taxon>
        <taxon>Methylobacteriaceae</taxon>
        <taxon>Methylorubrum</taxon>
    </lineage>
</organism>
<feature type="signal peptide" evidence="2">
    <location>
        <begin position="1"/>
        <end position="23"/>
    </location>
</feature>
<evidence type="ECO:0000256" key="2">
    <source>
        <dbReference type="SAM" id="SignalP"/>
    </source>
</evidence>
<sequence>MARVILPLLGGALALAGIAAMQAQTSAQTSTVRTGPDGVSSSTTVTTGPNGKPCRVVHSDDAKDGAKDPAKNSGTLSSSVTAGPDGVKSSTTGGPSVTTRSGDGTTSSSASSSSSGGGSTMTTTGDGDCVVTVPRKK</sequence>
<dbReference type="GO" id="GO:0016787">
    <property type="term" value="F:hydrolase activity"/>
    <property type="evidence" value="ECO:0007669"/>
    <property type="project" value="UniProtKB-KW"/>
</dbReference>
<feature type="compositionally biased region" description="Basic and acidic residues" evidence="1">
    <location>
        <begin position="57"/>
        <end position="70"/>
    </location>
</feature>
<feature type="region of interest" description="Disordered" evidence="1">
    <location>
        <begin position="27"/>
        <end position="137"/>
    </location>
</feature>
<dbReference type="RefSeq" id="WP_350396900.1">
    <property type="nucleotide sequence ID" value="NZ_JBELQE010000116.1"/>
</dbReference>
<accession>A0ABV1QT67</accession>
<feature type="chain" id="PRO_5047143424" evidence="2">
    <location>
        <begin position="24"/>
        <end position="137"/>
    </location>
</feature>
<keyword evidence="4" id="KW-1185">Reference proteome</keyword>
<dbReference type="Proteomes" id="UP001480955">
    <property type="component" value="Unassembled WGS sequence"/>
</dbReference>